<keyword evidence="1" id="KW-1133">Transmembrane helix</keyword>
<protein>
    <submittedName>
        <fullName evidence="2">Uncharacterized protein</fullName>
    </submittedName>
</protein>
<evidence type="ECO:0000313" key="2">
    <source>
        <dbReference type="EMBL" id="GIE22941.1"/>
    </source>
</evidence>
<keyword evidence="3" id="KW-1185">Reference proteome</keyword>
<feature type="transmembrane region" description="Helical" evidence="1">
    <location>
        <begin position="63"/>
        <end position="84"/>
    </location>
</feature>
<evidence type="ECO:0000256" key="1">
    <source>
        <dbReference type="SAM" id="Phobius"/>
    </source>
</evidence>
<sequence length="150" mass="15767">MQTDDDVQESAPFELAATMVAVVAAGFAAAWLFSGAESFARALVMAGATAVLATWVADRRVCVTVVVVSALVYVGFLTHRYAVLTGDPEPWSYTPLIAFAALLGRGRRWMKAAAPAGEGASPKMLPSSTRVLEGVQESHPVQRLSTITGG</sequence>
<proteinExistence type="predicted"/>
<gene>
    <name evidence="2" type="ORF">Ahu01nite_060430</name>
</gene>
<organism evidence="2 3">
    <name type="scientific">Winogradskya humida</name>
    <dbReference type="NCBI Taxonomy" id="113566"/>
    <lineage>
        <taxon>Bacteria</taxon>
        <taxon>Bacillati</taxon>
        <taxon>Actinomycetota</taxon>
        <taxon>Actinomycetes</taxon>
        <taxon>Micromonosporales</taxon>
        <taxon>Micromonosporaceae</taxon>
        <taxon>Winogradskya</taxon>
    </lineage>
</organism>
<feature type="transmembrane region" description="Helical" evidence="1">
    <location>
        <begin position="12"/>
        <end position="33"/>
    </location>
</feature>
<evidence type="ECO:0000313" key="3">
    <source>
        <dbReference type="Proteomes" id="UP000603200"/>
    </source>
</evidence>
<dbReference type="Proteomes" id="UP000603200">
    <property type="component" value="Unassembled WGS sequence"/>
</dbReference>
<feature type="transmembrane region" description="Helical" evidence="1">
    <location>
        <begin position="39"/>
        <end position="56"/>
    </location>
</feature>
<comment type="caution">
    <text evidence="2">The sequence shown here is derived from an EMBL/GenBank/DDBJ whole genome shotgun (WGS) entry which is preliminary data.</text>
</comment>
<reference evidence="2 3" key="1">
    <citation type="submission" date="2021-01" db="EMBL/GenBank/DDBJ databases">
        <title>Whole genome shotgun sequence of Actinoplanes humidus NBRC 14915.</title>
        <authorList>
            <person name="Komaki H."/>
            <person name="Tamura T."/>
        </authorList>
    </citation>
    <scope>NUCLEOTIDE SEQUENCE [LARGE SCALE GENOMIC DNA]</scope>
    <source>
        <strain evidence="2 3">NBRC 14915</strain>
    </source>
</reference>
<name>A0ABQ3ZWF2_9ACTN</name>
<keyword evidence="1" id="KW-0812">Transmembrane</keyword>
<dbReference type="EMBL" id="BOMN01000087">
    <property type="protein sequence ID" value="GIE22941.1"/>
    <property type="molecule type" value="Genomic_DNA"/>
</dbReference>
<dbReference type="RefSeq" id="WP_203840019.1">
    <property type="nucleotide sequence ID" value="NZ_BAAATV010000014.1"/>
</dbReference>
<keyword evidence="1" id="KW-0472">Membrane</keyword>
<accession>A0ABQ3ZWF2</accession>